<protein>
    <submittedName>
        <fullName evidence="2">Panacea domain-containing protein</fullName>
    </submittedName>
</protein>
<dbReference type="Proteomes" id="UP001589758">
    <property type="component" value="Unassembled WGS sequence"/>
</dbReference>
<comment type="caution">
    <text evidence="2">The sequence shown here is derived from an EMBL/GenBank/DDBJ whole genome shotgun (WGS) entry which is preliminary data.</text>
</comment>
<keyword evidence="3" id="KW-1185">Reference proteome</keyword>
<reference evidence="2 3" key="1">
    <citation type="submission" date="2024-09" db="EMBL/GenBank/DDBJ databases">
        <authorList>
            <person name="Sun Q."/>
            <person name="Mori K."/>
        </authorList>
    </citation>
    <scope>NUCLEOTIDE SEQUENCE [LARGE SCALE GENOMIC DNA]</scope>
    <source>
        <strain evidence="2 3">CCM 8545</strain>
    </source>
</reference>
<dbReference type="EMBL" id="JBHLXE010000087">
    <property type="protein sequence ID" value="MFC0179953.1"/>
    <property type="molecule type" value="Genomic_DNA"/>
</dbReference>
<dbReference type="InterPro" id="IPR025272">
    <property type="entry name" value="SocA_Panacea"/>
</dbReference>
<sequence length="155" mass="18143">MDIHDACDYVIFKIDNAGESLSNLKLQKLLYYIQAWHLVFEKRPMFSSNFQAWVHGPVSKEIFDRFKDEKSLYSDITINDIRPEFNLASLKEEDIDHINNVLGSYAKFSGVQLEEMSHKEQPWINARKGVNPMARSENIIDNDEMMKYYSARLDS</sequence>
<proteinExistence type="predicted"/>
<evidence type="ECO:0000313" key="2">
    <source>
        <dbReference type="EMBL" id="MFC0179953.1"/>
    </source>
</evidence>
<evidence type="ECO:0000259" key="1">
    <source>
        <dbReference type="Pfam" id="PF13274"/>
    </source>
</evidence>
<name>A0ABV6CFC4_9GAMM</name>
<dbReference type="Pfam" id="PF13274">
    <property type="entry name" value="SocA_Panacea"/>
    <property type="match status" value="1"/>
</dbReference>
<feature type="domain" description="Antitoxin SocA-like Panacea" evidence="1">
    <location>
        <begin position="26"/>
        <end position="123"/>
    </location>
</feature>
<organism evidence="2 3">
    <name type="scientific">Thorsellia kenyensis</name>
    <dbReference type="NCBI Taxonomy" id="1549888"/>
    <lineage>
        <taxon>Bacteria</taxon>
        <taxon>Pseudomonadati</taxon>
        <taxon>Pseudomonadota</taxon>
        <taxon>Gammaproteobacteria</taxon>
        <taxon>Enterobacterales</taxon>
        <taxon>Thorselliaceae</taxon>
        <taxon>Thorsellia</taxon>
    </lineage>
</organism>
<dbReference type="RefSeq" id="WP_385877067.1">
    <property type="nucleotide sequence ID" value="NZ_JBHLXE010000087.1"/>
</dbReference>
<evidence type="ECO:0000313" key="3">
    <source>
        <dbReference type="Proteomes" id="UP001589758"/>
    </source>
</evidence>
<gene>
    <name evidence="2" type="ORF">ACFFIT_07615</name>
</gene>
<accession>A0ABV6CFC4</accession>